<sequence length="233" mass="25209">MFLPFWDPTMILLIPAIILAAYAQAKVQSTYAKFSEVPSASNRTGREIAQAILAANGISGVAVEPGQGVLSDHYDPIHKAVRLSPHNYAESSIAAISVAAHECGHVIQHAHGYVPLQMRTAIFPLANIGTNLAWLFIIAGFIFANKLALFGVGLLDIGIFLFSFGVLFQLITLPVEFDASRRALVQLNRLGLIAPDEQRSAKKVLDAAALTYVAAAAVAILELVRLLLIRERR</sequence>
<dbReference type="AlphaFoldDB" id="A0A538T5X6"/>
<accession>A0A538T5X6</accession>
<proteinExistence type="predicted"/>
<feature type="transmembrane region" description="Helical" evidence="1">
    <location>
        <begin position="209"/>
        <end position="228"/>
    </location>
</feature>
<evidence type="ECO:0000313" key="2">
    <source>
        <dbReference type="EMBL" id="TMQ59049.1"/>
    </source>
</evidence>
<comment type="caution">
    <text evidence="2">The sequence shown here is derived from an EMBL/GenBank/DDBJ whole genome shotgun (WGS) entry which is preliminary data.</text>
</comment>
<protein>
    <submittedName>
        <fullName evidence="2">Zinc metallopeptidase</fullName>
    </submittedName>
</protein>
<dbReference type="Proteomes" id="UP000316852">
    <property type="component" value="Unassembled WGS sequence"/>
</dbReference>
<gene>
    <name evidence="2" type="ORF">E6K76_06115</name>
</gene>
<dbReference type="PANTHER" id="PTHR36434:SF1">
    <property type="entry name" value="MEMBRANE PROTEASE YUGP-RELATED"/>
    <property type="match status" value="1"/>
</dbReference>
<dbReference type="Pfam" id="PF04298">
    <property type="entry name" value="Zn_peptidase_2"/>
    <property type="match status" value="1"/>
</dbReference>
<dbReference type="EMBL" id="VBOW01000026">
    <property type="protein sequence ID" value="TMQ59049.1"/>
    <property type="molecule type" value="Genomic_DNA"/>
</dbReference>
<keyword evidence="1" id="KW-0472">Membrane</keyword>
<keyword evidence="1" id="KW-0812">Transmembrane</keyword>
<evidence type="ECO:0000256" key="1">
    <source>
        <dbReference type="SAM" id="Phobius"/>
    </source>
</evidence>
<evidence type="ECO:0000313" key="3">
    <source>
        <dbReference type="Proteomes" id="UP000316852"/>
    </source>
</evidence>
<keyword evidence="1" id="KW-1133">Transmembrane helix</keyword>
<dbReference type="InterPro" id="IPR007395">
    <property type="entry name" value="Zn_peptidase_2"/>
</dbReference>
<dbReference type="PANTHER" id="PTHR36434">
    <property type="entry name" value="MEMBRANE PROTEASE YUGP-RELATED"/>
    <property type="match status" value="1"/>
</dbReference>
<reference evidence="2 3" key="1">
    <citation type="journal article" date="2019" name="Nat. Microbiol.">
        <title>Mediterranean grassland soil C-N compound turnover is dependent on rainfall and depth, and is mediated by genomically divergent microorganisms.</title>
        <authorList>
            <person name="Diamond S."/>
            <person name="Andeer P.F."/>
            <person name="Li Z."/>
            <person name="Crits-Christoph A."/>
            <person name="Burstein D."/>
            <person name="Anantharaman K."/>
            <person name="Lane K.R."/>
            <person name="Thomas B.C."/>
            <person name="Pan C."/>
            <person name="Northen T.R."/>
            <person name="Banfield J.F."/>
        </authorList>
    </citation>
    <scope>NUCLEOTIDE SEQUENCE [LARGE SCALE GENOMIC DNA]</scope>
    <source>
        <strain evidence="2">WS_6</strain>
    </source>
</reference>
<feature type="transmembrane region" description="Helical" evidence="1">
    <location>
        <begin position="121"/>
        <end position="142"/>
    </location>
</feature>
<feature type="transmembrane region" description="Helical" evidence="1">
    <location>
        <begin position="149"/>
        <end position="171"/>
    </location>
</feature>
<organism evidence="2 3">
    <name type="scientific">Eiseniibacteriota bacterium</name>
    <dbReference type="NCBI Taxonomy" id="2212470"/>
    <lineage>
        <taxon>Bacteria</taxon>
        <taxon>Candidatus Eiseniibacteriota</taxon>
    </lineage>
</organism>
<name>A0A538T5X6_UNCEI</name>